<feature type="transmembrane region" description="Helical" evidence="6">
    <location>
        <begin position="176"/>
        <end position="202"/>
    </location>
</feature>
<comment type="similarity">
    <text evidence="3">Belongs to the methyl-accepting chemotaxis (MCP) protein family.</text>
</comment>
<proteinExistence type="inferred from homology"/>
<dbReference type="Pfam" id="PF00015">
    <property type="entry name" value="MCPsignal"/>
    <property type="match status" value="1"/>
</dbReference>
<evidence type="ECO:0000256" key="2">
    <source>
        <dbReference type="ARBA" id="ARBA00022481"/>
    </source>
</evidence>
<evidence type="ECO:0000256" key="1">
    <source>
        <dbReference type="ARBA" id="ARBA00004370"/>
    </source>
</evidence>
<reference evidence="9" key="1">
    <citation type="submission" date="2023-01" db="EMBL/GenBank/DDBJ databases">
        <title>Whole genome sequence of Paucibacter sp. S2-9 isolated from pond sediment.</title>
        <authorList>
            <person name="Jung J.Y."/>
        </authorList>
    </citation>
    <scope>NUCLEOTIDE SEQUENCE</scope>
    <source>
        <strain evidence="9">S2-9</strain>
    </source>
</reference>
<dbReference type="InterPro" id="IPR004089">
    <property type="entry name" value="MCPsignal_dom"/>
</dbReference>
<evidence type="ECO:0000256" key="3">
    <source>
        <dbReference type="ARBA" id="ARBA00029447"/>
    </source>
</evidence>
<keyword evidence="10" id="KW-1185">Reference proteome</keyword>
<dbReference type="Proteomes" id="UP001177769">
    <property type="component" value="Chromosome"/>
</dbReference>
<name>A0AA95SM99_9BURK</name>
<dbReference type="CDD" id="cd11386">
    <property type="entry name" value="MCP_signal"/>
    <property type="match status" value="1"/>
</dbReference>
<evidence type="ECO:0000259" key="8">
    <source>
        <dbReference type="PROSITE" id="PS50885"/>
    </source>
</evidence>
<evidence type="ECO:0000256" key="6">
    <source>
        <dbReference type="SAM" id="Phobius"/>
    </source>
</evidence>
<dbReference type="PANTHER" id="PTHR43531">
    <property type="entry name" value="PROTEIN ICFG"/>
    <property type="match status" value="1"/>
</dbReference>
<sequence>MNVKTRIWLLPVLAAAVFAIGIAVVLAYSTRSSSAIQDVGAVHSPYLDATNQFASQLEALGATIQSAVAEGEKKRLDEANERAAAMRKTLATIKAIDGKGEMAGKLGASFEAYYAASSETAQLFLGIKQGDQAGAIPKMQAALKNLEAVLADARRQAREGFDEGLEHAKRGVTASVWAVVISGLVVVLCLGVGSFLVIGSVWRQLGGEPEYARDVMRQMAEGDLSQDIRVSSGAEGSLLAAVRDMSQGLAAIVSNVRSGTDSMTVASREIAVGNHDLSVRTEKQASSLEHTSSNMQNLTETVRQSADAAAQANQLAGSAAAVAQRGGEVVSQVVTTMEEINDSSKKINDIIGVIDGIAFQTNILALNAAVEAARAGEQGRGFAVVAGEVRSLAQRSAEAAKEIKSLIGASVDKVESGSRLVQNAGSTMGEIVASVQRVSDIIGEITAASTEQSQGIGEVNQSITQLDQMTQQNAALVEQAAAAASSLEQQAQALQTAVSTFKLS</sequence>
<dbReference type="InterPro" id="IPR051310">
    <property type="entry name" value="MCP_chemotaxis"/>
</dbReference>
<dbReference type="AlphaFoldDB" id="A0AA95SM99"/>
<dbReference type="RefSeq" id="WP_285230990.1">
    <property type="nucleotide sequence ID" value="NZ_CP116346.1"/>
</dbReference>
<feature type="transmembrane region" description="Helical" evidence="6">
    <location>
        <begin position="6"/>
        <end position="28"/>
    </location>
</feature>
<keyword evidence="2" id="KW-0488">Methylation</keyword>
<dbReference type="PANTHER" id="PTHR43531:SF14">
    <property type="entry name" value="METHYL-ACCEPTING CHEMOTAXIS PROTEIN I-RELATED"/>
    <property type="match status" value="1"/>
</dbReference>
<protein>
    <submittedName>
        <fullName evidence="9">Methyl-accepting chemotaxis protein</fullName>
    </submittedName>
</protein>
<accession>A0AA95SM99</accession>
<dbReference type="PROSITE" id="PS50111">
    <property type="entry name" value="CHEMOTAXIS_TRANSDUC_2"/>
    <property type="match status" value="1"/>
</dbReference>
<keyword evidence="4" id="KW-0807">Transducer</keyword>
<evidence type="ECO:0000313" key="9">
    <source>
        <dbReference type="EMBL" id="WIT09920.1"/>
    </source>
</evidence>
<gene>
    <name evidence="9" type="ORF">PFX98_13340</name>
</gene>
<dbReference type="GO" id="GO:0007165">
    <property type="term" value="P:signal transduction"/>
    <property type="evidence" value="ECO:0007669"/>
    <property type="project" value="UniProtKB-KW"/>
</dbReference>
<feature type="coiled-coil region" evidence="5">
    <location>
        <begin position="136"/>
        <end position="163"/>
    </location>
</feature>
<dbReference type="Gene3D" id="1.10.287.950">
    <property type="entry name" value="Methyl-accepting chemotaxis protein"/>
    <property type="match status" value="1"/>
</dbReference>
<dbReference type="KEGG" id="pais:PFX98_13340"/>
<dbReference type="SMART" id="SM00283">
    <property type="entry name" value="MA"/>
    <property type="match status" value="1"/>
</dbReference>
<keyword evidence="6" id="KW-0812">Transmembrane</keyword>
<dbReference type="InterPro" id="IPR003660">
    <property type="entry name" value="HAMP_dom"/>
</dbReference>
<evidence type="ECO:0000313" key="10">
    <source>
        <dbReference type="Proteomes" id="UP001177769"/>
    </source>
</evidence>
<feature type="coiled-coil region" evidence="5">
    <location>
        <begin position="69"/>
        <end position="96"/>
    </location>
</feature>
<comment type="subcellular location">
    <subcellularLocation>
        <location evidence="1">Membrane</location>
    </subcellularLocation>
</comment>
<evidence type="ECO:0000256" key="5">
    <source>
        <dbReference type="SAM" id="Coils"/>
    </source>
</evidence>
<dbReference type="PRINTS" id="PR00260">
    <property type="entry name" value="CHEMTRNSDUCR"/>
</dbReference>
<keyword evidence="6" id="KW-0472">Membrane</keyword>
<feature type="domain" description="Methyl-accepting transducer" evidence="7">
    <location>
        <begin position="259"/>
        <end position="488"/>
    </location>
</feature>
<dbReference type="GO" id="GO:0006935">
    <property type="term" value="P:chemotaxis"/>
    <property type="evidence" value="ECO:0007669"/>
    <property type="project" value="InterPro"/>
</dbReference>
<evidence type="ECO:0000256" key="4">
    <source>
        <dbReference type="PROSITE-ProRule" id="PRU00284"/>
    </source>
</evidence>
<dbReference type="InterPro" id="IPR004090">
    <property type="entry name" value="Chemotax_Me-accpt_rcpt"/>
</dbReference>
<dbReference type="GO" id="GO:0004888">
    <property type="term" value="F:transmembrane signaling receptor activity"/>
    <property type="evidence" value="ECO:0007669"/>
    <property type="project" value="InterPro"/>
</dbReference>
<evidence type="ECO:0000259" key="7">
    <source>
        <dbReference type="PROSITE" id="PS50111"/>
    </source>
</evidence>
<feature type="domain" description="HAMP" evidence="8">
    <location>
        <begin position="213"/>
        <end position="254"/>
    </location>
</feature>
<dbReference type="PROSITE" id="PS50885">
    <property type="entry name" value="HAMP"/>
    <property type="match status" value="1"/>
</dbReference>
<keyword evidence="6" id="KW-1133">Transmembrane helix</keyword>
<dbReference type="SUPFAM" id="SSF58104">
    <property type="entry name" value="Methyl-accepting chemotaxis protein (MCP) signaling domain"/>
    <property type="match status" value="1"/>
</dbReference>
<dbReference type="CDD" id="cd06225">
    <property type="entry name" value="HAMP"/>
    <property type="match status" value="1"/>
</dbReference>
<dbReference type="FunFam" id="1.10.287.950:FF:000001">
    <property type="entry name" value="Methyl-accepting chemotaxis sensory transducer"/>
    <property type="match status" value="1"/>
</dbReference>
<dbReference type="EMBL" id="CP116346">
    <property type="protein sequence ID" value="WIT09920.1"/>
    <property type="molecule type" value="Genomic_DNA"/>
</dbReference>
<keyword evidence="5" id="KW-0175">Coiled coil</keyword>
<organism evidence="9 10">
    <name type="scientific">Paucibacter sediminis</name>
    <dbReference type="NCBI Taxonomy" id="3019553"/>
    <lineage>
        <taxon>Bacteria</taxon>
        <taxon>Pseudomonadati</taxon>
        <taxon>Pseudomonadota</taxon>
        <taxon>Betaproteobacteria</taxon>
        <taxon>Burkholderiales</taxon>
        <taxon>Sphaerotilaceae</taxon>
        <taxon>Roseateles</taxon>
    </lineage>
</organism>
<dbReference type="GO" id="GO:0005886">
    <property type="term" value="C:plasma membrane"/>
    <property type="evidence" value="ECO:0007669"/>
    <property type="project" value="TreeGrafter"/>
</dbReference>